<gene>
    <name evidence="1" type="ORF">CSV86_024570</name>
</gene>
<dbReference type="RefSeq" id="WP_009400165.1">
    <property type="nucleotide sequence ID" value="NZ_AMWJ02000002.1"/>
</dbReference>
<evidence type="ECO:0000313" key="2">
    <source>
        <dbReference type="Proteomes" id="UP000010448"/>
    </source>
</evidence>
<dbReference type="EMBL" id="AMWJ02000002">
    <property type="protein sequence ID" value="NNJ18124.1"/>
    <property type="molecule type" value="Genomic_DNA"/>
</dbReference>
<keyword evidence="2" id="KW-1185">Reference proteome</keyword>
<organism evidence="1 2">
    <name type="scientific">Pseudomonas bharatica CSV86</name>
    <dbReference type="NCBI Taxonomy" id="1005395"/>
    <lineage>
        <taxon>Bacteria</taxon>
        <taxon>Pseudomonadati</taxon>
        <taxon>Pseudomonadota</taxon>
        <taxon>Gammaproteobacteria</taxon>
        <taxon>Pseudomonadales</taxon>
        <taxon>Pseudomonadaceae</taxon>
        <taxon>Pseudomonas</taxon>
        <taxon>Pseudomonas bharatica</taxon>
    </lineage>
</organism>
<dbReference type="AlphaFoldDB" id="L1M0B0"/>
<protein>
    <submittedName>
        <fullName evidence="1">Uncharacterized protein</fullName>
    </submittedName>
</protein>
<name>L1M0B0_9PSED</name>
<comment type="caution">
    <text evidence="1">The sequence shown here is derived from an EMBL/GenBank/DDBJ whole genome shotgun (WGS) entry which is preliminary data.</text>
</comment>
<proteinExistence type="predicted"/>
<reference evidence="1 2" key="1">
    <citation type="journal article" date="2013" name="Genome Announc.">
        <title>Genome Sequence of Naphthalene-Degrading Soil Bacterium Pseudomonas putida CSV86.</title>
        <authorList>
            <person name="Phale P.S."/>
            <person name="Paliwal V."/>
            <person name="Raju S.C."/>
            <person name="Modak A."/>
            <person name="Purohit H.J."/>
        </authorList>
    </citation>
    <scope>NUCLEOTIDE SEQUENCE [LARGE SCALE GENOMIC DNA]</scope>
    <source>
        <strain evidence="1 2">CSV86</strain>
    </source>
</reference>
<sequence length="176" mass="19479">MFMLKFAGRFCVIAGNGNRVGCSLYQESEMKEWMKLFGIGALLVFSGVCLAAKPSDKQDALALDILEHLEVNTFLNSLRQRHYPEGTTLGQTPYRIFSKEAGSEATYSAVDEEKSWVYSVRVMKSGPQGITICFVDDSLQGTYLTAVALLVRKKPDNHYVVIKTLPETPACAITRG</sequence>
<evidence type="ECO:0000313" key="1">
    <source>
        <dbReference type="EMBL" id="NNJ18124.1"/>
    </source>
</evidence>
<dbReference type="InterPro" id="IPR031911">
    <property type="entry name" value="Pim"/>
</dbReference>
<accession>L1M0B0</accession>
<dbReference type="Pfam" id="PF16765">
    <property type="entry name" value="Pim"/>
    <property type="match status" value="1"/>
</dbReference>
<dbReference type="Proteomes" id="UP000010448">
    <property type="component" value="Unassembled WGS sequence"/>
</dbReference>